<dbReference type="InterPro" id="IPR044925">
    <property type="entry name" value="His-Me_finger_sf"/>
</dbReference>
<dbReference type="VEuPathDB" id="AmoebaDB:DDB_G0270276"/>
<reference evidence="3 4" key="1">
    <citation type="journal article" date="2005" name="Nature">
        <title>The genome of the social amoeba Dictyostelium discoideum.</title>
        <authorList>
            <consortium name="The Dictyostelium discoideum Sequencing Consortium"/>
            <person name="Eichinger L."/>
            <person name="Pachebat J.A."/>
            <person name="Glockner G."/>
            <person name="Rajandream M.A."/>
            <person name="Sucgang R."/>
            <person name="Berriman M."/>
            <person name="Song J."/>
            <person name="Olsen R."/>
            <person name="Szafranski K."/>
            <person name="Xu Q."/>
            <person name="Tunggal B."/>
            <person name="Kummerfeld S."/>
            <person name="Madera M."/>
            <person name="Konfortov B.A."/>
            <person name="Rivero F."/>
            <person name="Bankier A.T."/>
            <person name="Lehmann R."/>
            <person name="Hamlin N."/>
            <person name="Davies R."/>
            <person name="Gaudet P."/>
            <person name="Fey P."/>
            <person name="Pilcher K."/>
            <person name="Chen G."/>
            <person name="Saunders D."/>
            <person name="Sodergren E."/>
            <person name="Davis P."/>
            <person name="Kerhornou A."/>
            <person name="Nie X."/>
            <person name="Hall N."/>
            <person name="Anjard C."/>
            <person name="Hemphill L."/>
            <person name="Bason N."/>
            <person name="Farbrother P."/>
            <person name="Desany B."/>
            <person name="Just E."/>
            <person name="Morio T."/>
            <person name="Rost R."/>
            <person name="Churcher C."/>
            <person name="Cooper J."/>
            <person name="Haydock S."/>
            <person name="van Driessche N."/>
            <person name="Cronin A."/>
            <person name="Goodhead I."/>
            <person name="Muzny D."/>
            <person name="Mourier T."/>
            <person name="Pain A."/>
            <person name="Lu M."/>
            <person name="Harper D."/>
            <person name="Lindsay R."/>
            <person name="Hauser H."/>
            <person name="James K."/>
            <person name="Quiles M."/>
            <person name="Madan Babu M."/>
            <person name="Saito T."/>
            <person name="Buchrieser C."/>
            <person name="Wardroper A."/>
            <person name="Felder M."/>
            <person name="Thangavelu M."/>
            <person name="Johnson D."/>
            <person name="Knights A."/>
            <person name="Loulseged H."/>
            <person name="Mungall K."/>
            <person name="Oliver K."/>
            <person name="Price C."/>
            <person name="Quail M.A."/>
            <person name="Urushihara H."/>
            <person name="Hernandez J."/>
            <person name="Rabbinowitsch E."/>
            <person name="Steffen D."/>
            <person name="Sanders M."/>
            <person name="Ma J."/>
            <person name="Kohara Y."/>
            <person name="Sharp S."/>
            <person name="Simmonds M."/>
            <person name="Spiegler S."/>
            <person name="Tivey A."/>
            <person name="Sugano S."/>
            <person name="White B."/>
            <person name="Walker D."/>
            <person name="Woodward J."/>
            <person name="Winckler T."/>
            <person name="Tanaka Y."/>
            <person name="Shaulsky G."/>
            <person name="Schleicher M."/>
            <person name="Weinstock G."/>
            <person name="Rosenthal A."/>
            <person name="Cox E.C."/>
            <person name="Chisholm R.L."/>
            <person name="Gibbs R."/>
            <person name="Loomis W.F."/>
            <person name="Platzer M."/>
            <person name="Kay R.R."/>
            <person name="Williams J."/>
            <person name="Dear P.H."/>
            <person name="Noegel A.A."/>
            <person name="Barrell B."/>
            <person name="Kuspa A."/>
        </authorList>
    </citation>
    <scope>NUCLEOTIDE SEQUENCE [LARGE SCALE GENOMIC DNA]</scope>
    <source>
        <strain evidence="3 4">AX4</strain>
    </source>
</reference>
<dbReference type="GO" id="GO:0003676">
    <property type="term" value="F:nucleic acid binding"/>
    <property type="evidence" value="ECO:0007669"/>
    <property type="project" value="InterPro"/>
</dbReference>
<feature type="compositionally biased region" description="Basic and acidic residues" evidence="1">
    <location>
        <begin position="8"/>
        <end position="22"/>
    </location>
</feature>
<dbReference type="Pfam" id="PF13392">
    <property type="entry name" value="HNH_3"/>
    <property type="match status" value="1"/>
</dbReference>
<dbReference type="SUPFAM" id="SSF57756">
    <property type="entry name" value="Retrovirus zinc finger-like domains"/>
    <property type="match status" value="1"/>
</dbReference>
<dbReference type="SMR" id="Q55C13"/>
<proteinExistence type="predicted"/>
<dbReference type="RefSeq" id="XP_646668.1">
    <property type="nucleotide sequence ID" value="XM_641576.1"/>
</dbReference>
<accession>Q55C13</accession>
<dbReference type="PaxDb" id="44689-DDB0190931"/>
<dbReference type="EMBL" id="AAFI02000005">
    <property type="protein sequence ID" value="EAL72488.1"/>
    <property type="molecule type" value="Genomic_DNA"/>
</dbReference>
<dbReference type="Gene3D" id="3.90.75.20">
    <property type="match status" value="1"/>
</dbReference>
<protein>
    <recommendedName>
        <fullName evidence="2">HNH nuclease domain-containing protein</fullName>
    </recommendedName>
</protein>
<evidence type="ECO:0000259" key="2">
    <source>
        <dbReference type="Pfam" id="PF13392"/>
    </source>
</evidence>
<dbReference type="Proteomes" id="UP000002195">
    <property type="component" value="Unassembled WGS sequence"/>
</dbReference>
<gene>
    <name evidence="3" type="ORF">DDB_G0270276</name>
</gene>
<evidence type="ECO:0000256" key="1">
    <source>
        <dbReference type="SAM" id="MobiDB-lite"/>
    </source>
</evidence>
<dbReference type="InterPro" id="IPR003615">
    <property type="entry name" value="HNH_nuc"/>
</dbReference>
<dbReference type="SUPFAM" id="SSF54060">
    <property type="entry name" value="His-Me finger endonucleases"/>
    <property type="match status" value="1"/>
</dbReference>
<dbReference type="Pfam" id="PF14787">
    <property type="entry name" value="zf-CCHC_5"/>
    <property type="match status" value="1"/>
</dbReference>
<dbReference type="dictyBase" id="DDB_G0270276"/>
<dbReference type="eggNOG" id="ENOG502T28H">
    <property type="taxonomic scope" value="Eukaryota"/>
</dbReference>
<feature type="domain" description="HNH nuclease" evidence="2">
    <location>
        <begin position="44"/>
        <end position="89"/>
    </location>
</feature>
<evidence type="ECO:0000313" key="3">
    <source>
        <dbReference type="EMBL" id="EAL72488.1"/>
    </source>
</evidence>
<dbReference type="GO" id="GO:0008270">
    <property type="term" value="F:zinc ion binding"/>
    <property type="evidence" value="ECO:0007669"/>
    <property type="project" value="InterPro"/>
</dbReference>
<dbReference type="OMA" id="HHINGEK"/>
<dbReference type="AlphaFoldDB" id="Q55C13"/>
<sequence>MLKNNYNNKKEQRQKQQQRPRDLKIYINPSGYRKYYDENSKSWKFTHRTVGQRKVGRELYANEVVHHINKDTSDNRYSNLVVLKKNIHEQVHKSSYNESNCCFRCGRGSHWSSSCYASNDIDGNEL</sequence>
<evidence type="ECO:0000313" key="4">
    <source>
        <dbReference type="Proteomes" id="UP000002195"/>
    </source>
</evidence>
<dbReference type="GeneID" id="8617641"/>
<dbReference type="HOGENOM" id="CLU_1985746_0_0_1"/>
<dbReference type="InParanoid" id="Q55C13"/>
<feature type="region of interest" description="Disordered" evidence="1">
    <location>
        <begin position="1"/>
        <end position="22"/>
    </location>
</feature>
<organism evidence="3 4">
    <name type="scientific">Dictyostelium discoideum</name>
    <name type="common">Social amoeba</name>
    <dbReference type="NCBI Taxonomy" id="44689"/>
    <lineage>
        <taxon>Eukaryota</taxon>
        <taxon>Amoebozoa</taxon>
        <taxon>Evosea</taxon>
        <taxon>Eumycetozoa</taxon>
        <taxon>Dictyostelia</taxon>
        <taxon>Dictyosteliales</taxon>
        <taxon>Dictyosteliaceae</taxon>
        <taxon>Dictyostelium</taxon>
    </lineage>
</organism>
<dbReference type="KEGG" id="ddi:DDB_G0270276"/>
<name>Q55C13_DICDI</name>
<comment type="caution">
    <text evidence="3">The sequence shown here is derived from an EMBL/GenBank/DDBJ whole genome shotgun (WGS) entry which is preliminary data.</text>
</comment>
<dbReference type="InterPro" id="IPR036875">
    <property type="entry name" value="Znf_CCHC_sf"/>
</dbReference>
<keyword evidence="4" id="KW-1185">Reference proteome</keyword>